<evidence type="ECO:0000313" key="3">
    <source>
        <dbReference type="EMBL" id="WAR28691.1"/>
    </source>
</evidence>
<feature type="compositionally biased region" description="Low complexity" evidence="1">
    <location>
        <begin position="289"/>
        <end position="310"/>
    </location>
</feature>
<evidence type="ECO:0000256" key="2">
    <source>
        <dbReference type="SAM" id="Phobius"/>
    </source>
</evidence>
<feature type="transmembrane region" description="Helical" evidence="2">
    <location>
        <begin position="363"/>
        <end position="387"/>
    </location>
</feature>
<keyword evidence="4" id="KW-1185">Reference proteome</keyword>
<feature type="region of interest" description="Disordered" evidence="1">
    <location>
        <begin position="451"/>
        <end position="540"/>
    </location>
</feature>
<feature type="compositionally biased region" description="Basic and acidic residues" evidence="1">
    <location>
        <begin position="464"/>
        <end position="490"/>
    </location>
</feature>
<accession>A0ABY7GBW8</accession>
<name>A0ABY7GBW8_MYAAR</name>
<evidence type="ECO:0000313" key="4">
    <source>
        <dbReference type="Proteomes" id="UP001164746"/>
    </source>
</evidence>
<evidence type="ECO:0000256" key="1">
    <source>
        <dbReference type="SAM" id="MobiDB-lite"/>
    </source>
</evidence>
<feature type="non-terminal residue" evidence="3">
    <location>
        <position position="1"/>
    </location>
</feature>
<feature type="compositionally biased region" description="Polar residues" evidence="1">
    <location>
        <begin position="326"/>
        <end position="343"/>
    </location>
</feature>
<keyword evidence="2" id="KW-0812">Transmembrane</keyword>
<feature type="compositionally biased region" description="Polar residues" evidence="1">
    <location>
        <begin position="499"/>
        <end position="512"/>
    </location>
</feature>
<proteinExistence type="predicted"/>
<gene>
    <name evidence="3" type="ORF">MAR_014395</name>
</gene>
<feature type="compositionally biased region" description="Acidic residues" evidence="1">
    <location>
        <begin position="451"/>
        <end position="463"/>
    </location>
</feature>
<protein>
    <submittedName>
        <fullName evidence="3">Uncharacterized protein</fullName>
    </submittedName>
</protein>
<sequence length="540" mass="59888">QGVFISQDETKWAESKCTLAEPKVTCKDYGSCIVENGLEFHTNAEDKNNGFWIGYAKTWISYSYVGCNQLNAGAEFIVSTLGECRRTTGCQTFGIKNSTAGLRCICASKNASRTQTCGEKCKEADQYPCGDTAGTNIFSFYTVENVPPSEHSQNNKRNCLLFYYKYKNGNDYYWESCNLKTTPKLLCSNKNFSDCKPMAEIHNTSNEVWAKAVESCVDGGKFPASIQSIKNVKFTNEDKQNHWTGIIKKESIISKSNMLDYSTDPPLTYAYVEKINQAFVVSFEDGTTSTGPTITTGDTQSSYSESTTTTGPASSVTSTRDDKTTYTHSTQTPVLNASTTPISHQVPEGTAASLDKDEGGSTAGVTAGVSVFLVLLIIITISVLIFMKRRGLLTKCNKQNDEKSSHTEDTATDIAYISTPIFESTTNTMDDLTDTNHSYFVLEKTFDEETKEDTDYYAEPDTTDVDHYDLTDESQKDTDNNYDTTDDKKSSVKAGLVKPNNSYNKVTLNQTNEYDHINGRPPTSDRQTENEYDISNNLID</sequence>
<feature type="non-terminal residue" evidence="3">
    <location>
        <position position="540"/>
    </location>
</feature>
<organism evidence="3 4">
    <name type="scientific">Mya arenaria</name>
    <name type="common">Soft-shell clam</name>
    <dbReference type="NCBI Taxonomy" id="6604"/>
    <lineage>
        <taxon>Eukaryota</taxon>
        <taxon>Metazoa</taxon>
        <taxon>Spiralia</taxon>
        <taxon>Lophotrochozoa</taxon>
        <taxon>Mollusca</taxon>
        <taxon>Bivalvia</taxon>
        <taxon>Autobranchia</taxon>
        <taxon>Heteroconchia</taxon>
        <taxon>Euheterodonta</taxon>
        <taxon>Imparidentia</taxon>
        <taxon>Neoheterodontei</taxon>
        <taxon>Myida</taxon>
        <taxon>Myoidea</taxon>
        <taxon>Myidae</taxon>
        <taxon>Mya</taxon>
    </lineage>
</organism>
<dbReference type="Proteomes" id="UP001164746">
    <property type="component" value="Chromosome 15"/>
</dbReference>
<reference evidence="3" key="1">
    <citation type="submission" date="2022-11" db="EMBL/GenBank/DDBJ databases">
        <title>Centuries of genome instability and evolution in soft-shell clam transmissible cancer (bioRxiv).</title>
        <authorList>
            <person name="Hart S.F.M."/>
            <person name="Yonemitsu M.A."/>
            <person name="Giersch R.M."/>
            <person name="Beal B.F."/>
            <person name="Arriagada G."/>
            <person name="Davis B.W."/>
            <person name="Ostrander E.A."/>
            <person name="Goff S.P."/>
            <person name="Metzger M.J."/>
        </authorList>
    </citation>
    <scope>NUCLEOTIDE SEQUENCE</scope>
    <source>
        <strain evidence="3">MELC-2E11</strain>
        <tissue evidence="3">Siphon/mantle</tissue>
    </source>
</reference>
<keyword evidence="2" id="KW-1133">Transmembrane helix</keyword>
<feature type="region of interest" description="Disordered" evidence="1">
    <location>
        <begin position="289"/>
        <end position="360"/>
    </location>
</feature>
<dbReference type="EMBL" id="CP111026">
    <property type="protein sequence ID" value="WAR28691.1"/>
    <property type="molecule type" value="Genomic_DNA"/>
</dbReference>
<keyword evidence="2" id="KW-0472">Membrane</keyword>